<evidence type="ECO:0000313" key="4">
    <source>
        <dbReference type="EMBL" id="SPC75914.1"/>
    </source>
</evidence>
<evidence type="ECO:0000256" key="2">
    <source>
        <dbReference type="ARBA" id="ARBA00022801"/>
    </source>
</evidence>
<protein>
    <recommendedName>
        <fullName evidence="3">Integrase catalytic domain-containing protein</fullName>
    </recommendedName>
</protein>
<dbReference type="InterPro" id="IPR043502">
    <property type="entry name" value="DNA/RNA_pol_sf"/>
</dbReference>
<dbReference type="PROSITE" id="PS50994">
    <property type="entry name" value="INTEGRASE"/>
    <property type="match status" value="1"/>
</dbReference>
<dbReference type="SUPFAM" id="SSF53098">
    <property type="entry name" value="Ribonuclease H-like"/>
    <property type="match status" value="1"/>
</dbReference>
<dbReference type="AlphaFoldDB" id="A0A2N9EMX8"/>
<dbReference type="GO" id="GO:0015074">
    <property type="term" value="P:DNA integration"/>
    <property type="evidence" value="ECO:0007669"/>
    <property type="project" value="InterPro"/>
</dbReference>
<organism evidence="4">
    <name type="scientific">Fagus sylvatica</name>
    <name type="common">Beechnut</name>
    <dbReference type="NCBI Taxonomy" id="28930"/>
    <lineage>
        <taxon>Eukaryota</taxon>
        <taxon>Viridiplantae</taxon>
        <taxon>Streptophyta</taxon>
        <taxon>Embryophyta</taxon>
        <taxon>Tracheophyta</taxon>
        <taxon>Spermatophyta</taxon>
        <taxon>Magnoliopsida</taxon>
        <taxon>eudicotyledons</taxon>
        <taxon>Gunneridae</taxon>
        <taxon>Pentapetalae</taxon>
        <taxon>rosids</taxon>
        <taxon>fabids</taxon>
        <taxon>Fagales</taxon>
        <taxon>Fagaceae</taxon>
        <taxon>Fagus</taxon>
    </lineage>
</organism>
<sequence>MVEREKGKFLKCLRTNNGGEYTFNKFENYCSEYGIRHEKTVPGTLQHNGVIERINRTIVEKVRCTLRMAKLPKPFWAEAVQTACYLINWSPSVPLDFDIPERVWTGEDASYAYLKVFRCKTFAHVPKEQRLKLDDKATPCIFVGYGDAEFGYKLWDPKKKKIIRSRDVVFHENENIKDFEKFEKSKSIIEGAFDITPTSLDIAIDIEEVQVENYGDKPAGVSGDDAIDTEANEHEEQHDQPTTVDGDDAIHTEGVEQEEQPIPLEMEEPQVRRSTREVVRQLDTPLLTSLDLELEQMDVKTAFLHGDLEEEIYMVQPEGFEAKGKETQDDMLIVGQDANMVGSLKKELFKSFDMKDLGPARQILGMQILHDRKAKKLWLSQEKYVERVLERFNMKYAKPVSTPLGGHFKLSKKSCPSSNKEKENMASIPYSSAVRSLMYVMVCTRPDIAHAVGVVSSSKSVLEGYIDADMVGDLDGRKSTSGFLFTFARGAVSWQSKLQKCVALSTTEAEYIAETEAGKEMLWMKRFLQDLGLKQDEYVVHCDSQSALDLSKNSTYHSRTKHIDVRYYLLA</sequence>
<reference evidence="4" key="1">
    <citation type="submission" date="2018-02" db="EMBL/GenBank/DDBJ databases">
        <authorList>
            <person name="Cohen D.B."/>
            <person name="Kent A.D."/>
        </authorList>
    </citation>
    <scope>NUCLEOTIDE SEQUENCE</scope>
</reference>
<proteinExistence type="predicted"/>
<dbReference type="SUPFAM" id="SSF56672">
    <property type="entry name" value="DNA/RNA polymerases"/>
    <property type="match status" value="1"/>
</dbReference>
<name>A0A2N9EMX8_FAGSY</name>
<dbReference type="Gene3D" id="3.30.420.10">
    <property type="entry name" value="Ribonuclease H-like superfamily/Ribonuclease H"/>
    <property type="match status" value="1"/>
</dbReference>
<dbReference type="InterPro" id="IPR036397">
    <property type="entry name" value="RNaseH_sf"/>
</dbReference>
<dbReference type="InterPro" id="IPR039537">
    <property type="entry name" value="Retrotran_Ty1/copia-like"/>
</dbReference>
<dbReference type="PANTHER" id="PTHR42648:SF28">
    <property type="entry name" value="TRANSPOSON-ENCODED PROTEIN WITH RIBONUCLEASE H-LIKE AND RETROVIRUS ZINC FINGER-LIKE DOMAINS"/>
    <property type="match status" value="1"/>
</dbReference>
<evidence type="ECO:0000259" key="3">
    <source>
        <dbReference type="PROSITE" id="PS50994"/>
    </source>
</evidence>
<dbReference type="InterPro" id="IPR013103">
    <property type="entry name" value="RVT_2"/>
</dbReference>
<dbReference type="GO" id="GO:0016787">
    <property type="term" value="F:hydrolase activity"/>
    <property type="evidence" value="ECO:0007669"/>
    <property type="project" value="UniProtKB-KW"/>
</dbReference>
<dbReference type="Pfam" id="PF07727">
    <property type="entry name" value="RVT_2"/>
    <property type="match status" value="2"/>
</dbReference>
<dbReference type="PANTHER" id="PTHR42648">
    <property type="entry name" value="TRANSPOSASE, PUTATIVE-RELATED"/>
    <property type="match status" value="1"/>
</dbReference>
<evidence type="ECO:0000256" key="1">
    <source>
        <dbReference type="ARBA" id="ARBA00022723"/>
    </source>
</evidence>
<dbReference type="Pfam" id="PF25597">
    <property type="entry name" value="SH3_retrovirus"/>
    <property type="match status" value="1"/>
</dbReference>
<dbReference type="InterPro" id="IPR012337">
    <property type="entry name" value="RNaseH-like_sf"/>
</dbReference>
<feature type="domain" description="Integrase catalytic" evidence="3">
    <location>
        <begin position="1"/>
        <end position="108"/>
    </location>
</feature>
<accession>A0A2N9EMX8</accession>
<dbReference type="EMBL" id="OIVN01000188">
    <property type="protein sequence ID" value="SPC75914.1"/>
    <property type="molecule type" value="Genomic_DNA"/>
</dbReference>
<dbReference type="InterPro" id="IPR001584">
    <property type="entry name" value="Integrase_cat-core"/>
</dbReference>
<dbReference type="CDD" id="cd09272">
    <property type="entry name" value="RNase_HI_RT_Ty1"/>
    <property type="match status" value="1"/>
</dbReference>
<keyword evidence="2" id="KW-0378">Hydrolase</keyword>
<dbReference type="GO" id="GO:0003676">
    <property type="term" value="F:nucleic acid binding"/>
    <property type="evidence" value="ECO:0007669"/>
    <property type="project" value="InterPro"/>
</dbReference>
<keyword evidence="1" id="KW-0479">Metal-binding</keyword>
<dbReference type="GO" id="GO:0046872">
    <property type="term" value="F:metal ion binding"/>
    <property type="evidence" value="ECO:0007669"/>
    <property type="project" value="UniProtKB-KW"/>
</dbReference>
<gene>
    <name evidence="4" type="ORF">FSB_LOCUS3796</name>
</gene>
<dbReference type="InterPro" id="IPR057670">
    <property type="entry name" value="SH3_retrovirus"/>
</dbReference>